<evidence type="ECO:0008006" key="3">
    <source>
        <dbReference type="Google" id="ProtNLM"/>
    </source>
</evidence>
<proteinExistence type="predicted"/>
<evidence type="ECO:0000313" key="1">
    <source>
        <dbReference type="EMBL" id="SEI13656.1"/>
    </source>
</evidence>
<dbReference type="EMBL" id="FNXF01000031">
    <property type="protein sequence ID" value="SEI13656.1"/>
    <property type="molecule type" value="Genomic_DNA"/>
</dbReference>
<dbReference type="STRING" id="173990.SAMN05660691_04112"/>
<evidence type="ECO:0000313" key="2">
    <source>
        <dbReference type="Proteomes" id="UP000199371"/>
    </source>
</evidence>
<dbReference type="AlphaFoldDB" id="A0A1H6NEN9"/>
<organism evidence="1 2">
    <name type="scientific">Rheinheimera pacifica</name>
    <dbReference type="NCBI Taxonomy" id="173990"/>
    <lineage>
        <taxon>Bacteria</taxon>
        <taxon>Pseudomonadati</taxon>
        <taxon>Pseudomonadota</taxon>
        <taxon>Gammaproteobacteria</taxon>
        <taxon>Chromatiales</taxon>
        <taxon>Chromatiaceae</taxon>
        <taxon>Rheinheimera</taxon>
    </lineage>
</organism>
<dbReference type="Proteomes" id="UP000199371">
    <property type="component" value="Unassembled WGS sequence"/>
</dbReference>
<protein>
    <recommendedName>
        <fullName evidence="3">ATPase</fullName>
    </recommendedName>
</protein>
<dbReference type="OrthoDB" id="278693at2"/>
<reference evidence="2" key="1">
    <citation type="submission" date="2016-10" db="EMBL/GenBank/DDBJ databases">
        <authorList>
            <person name="Varghese N."/>
            <person name="Submissions S."/>
        </authorList>
    </citation>
    <scope>NUCLEOTIDE SEQUENCE [LARGE SCALE GENOMIC DNA]</scope>
    <source>
        <strain evidence="2">DSM 17616</strain>
    </source>
</reference>
<gene>
    <name evidence="1" type="ORF">SAMN05660691_04112</name>
</gene>
<dbReference type="RefSeq" id="WP_019677909.1">
    <property type="nucleotide sequence ID" value="NZ_FNXF01000031.1"/>
</dbReference>
<sequence>MEIKTFSDLIDWTRQLHQHLALCLAHCAIKNEQEQARLLLDYLAEHEAKIEIMLKLFEQQAAPKVLKTYIYDYLSHQPIQSHRTCDDRYASLGFDDICKEVIDYHQQVIELYRDIEARADIPEAKALLGTLLAMEEHEAMRLARQTGRMSDL</sequence>
<name>A0A1H6NEN9_9GAMM</name>
<keyword evidence="2" id="KW-1185">Reference proteome</keyword>
<accession>A0A1H6NEN9</accession>